<comment type="catalytic activity">
    <reaction evidence="5">
        <text>an aldehyde + NAD(+) + H2O = a carboxylate + NADH + 2 H(+)</text>
        <dbReference type="Rhea" id="RHEA:16185"/>
        <dbReference type="ChEBI" id="CHEBI:15377"/>
        <dbReference type="ChEBI" id="CHEBI:15378"/>
        <dbReference type="ChEBI" id="CHEBI:17478"/>
        <dbReference type="ChEBI" id="CHEBI:29067"/>
        <dbReference type="ChEBI" id="CHEBI:57540"/>
        <dbReference type="ChEBI" id="CHEBI:57945"/>
        <dbReference type="EC" id="1.2.1.3"/>
    </reaction>
</comment>
<proteinExistence type="inferred from homology"/>
<gene>
    <name evidence="9" type="primary">geoB</name>
    <name evidence="9" type="ORF">MPL1032_70080</name>
</gene>
<name>A0A0K2W6H9_MESPL</name>
<evidence type="ECO:0000256" key="7">
    <source>
        <dbReference type="RuleBase" id="RU003345"/>
    </source>
</evidence>
<dbReference type="AlphaFoldDB" id="A0A0K2W6H9"/>
<evidence type="ECO:0000259" key="8">
    <source>
        <dbReference type="Pfam" id="PF00171"/>
    </source>
</evidence>
<dbReference type="Pfam" id="PF00171">
    <property type="entry name" value="Aldedh"/>
    <property type="match status" value="1"/>
</dbReference>
<dbReference type="PROSITE" id="PS00070">
    <property type="entry name" value="ALDEHYDE_DEHYDR_CYS"/>
    <property type="match status" value="1"/>
</dbReference>
<dbReference type="Gene3D" id="3.40.309.10">
    <property type="entry name" value="Aldehyde Dehydrogenase, Chain A, domain 2"/>
    <property type="match status" value="1"/>
</dbReference>
<feature type="active site" evidence="6">
    <location>
        <position position="251"/>
    </location>
</feature>
<keyword evidence="2 7" id="KW-0560">Oxidoreductase</keyword>
<dbReference type="PROSITE" id="PS00687">
    <property type="entry name" value="ALDEHYDE_DEHYDR_GLU"/>
    <property type="match status" value="1"/>
</dbReference>
<feature type="domain" description="Aldehyde dehydrogenase" evidence="8">
    <location>
        <begin position="21"/>
        <end position="476"/>
    </location>
</feature>
<evidence type="ECO:0000256" key="5">
    <source>
        <dbReference type="ARBA" id="ARBA00049194"/>
    </source>
</evidence>
<dbReference type="FunFam" id="3.40.309.10:FF:000012">
    <property type="entry name" value="Betaine aldehyde dehydrogenase"/>
    <property type="match status" value="1"/>
</dbReference>
<evidence type="ECO:0000313" key="10">
    <source>
        <dbReference type="Proteomes" id="UP000182888"/>
    </source>
</evidence>
<dbReference type="InterPro" id="IPR029510">
    <property type="entry name" value="Ald_DH_CS_GLU"/>
</dbReference>
<dbReference type="InterPro" id="IPR016161">
    <property type="entry name" value="Ald_DH/histidinol_DH"/>
</dbReference>
<accession>A0A0K2W6H9</accession>
<sequence length="478" mass="51238">MTRNFTQNFVGGKRVDPLGSEVIEVRSPYDGSLVGTVPLAAQADVDLAVGVARKAFDEGPWPRMPVADRIAIIRKFTELYEARSREFAGLVTAEMGAPAWFTDAIQDLIRNQGEAYLIAAEQYPWEVRREGYPRGASVWIREAVGVVAAIIPWNAPHQVALAKLFPALLAGCTVILKLAPETAIDGQYLGELFSEAGLPEGVLSILVAHRDVSEHLATHPGVDKIGFTGSTVAGRRIASLAGQQLKRVSLELGGKSAAIVLDDADIGQTVEALRYRSFPNNGQVCVAQTRILVSRQRHDAFVDALVDNVQRMTIGDPADPGTFLGPVVAERQRQRISDYITSGLESGAHLAAGGLGLPEGINHGAFVKPTVFANVDNKSSIAQEEIFGPVVCVIPYDGIDDAVRLANESAYGLSGSVWTNDSDKGLAISRRIRTGGLTINNTAPDLLSPFGGFKQSGIGREFGPEAINHYIEHKTVAV</sequence>
<dbReference type="InterPro" id="IPR015590">
    <property type="entry name" value="Aldehyde_DH_dom"/>
</dbReference>
<dbReference type="InterPro" id="IPR016163">
    <property type="entry name" value="Ald_DH_C"/>
</dbReference>
<dbReference type="EMBL" id="CCND01000050">
    <property type="protein sequence ID" value="CDX62821.1"/>
    <property type="molecule type" value="Genomic_DNA"/>
</dbReference>
<keyword evidence="3" id="KW-0558">Oxidation</keyword>
<dbReference type="GO" id="GO:0004029">
    <property type="term" value="F:aldehyde dehydrogenase (NAD+) activity"/>
    <property type="evidence" value="ECO:0007669"/>
    <property type="project" value="UniProtKB-EC"/>
</dbReference>
<evidence type="ECO:0000256" key="1">
    <source>
        <dbReference type="ARBA" id="ARBA00009986"/>
    </source>
</evidence>
<protein>
    <recommendedName>
        <fullName evidence="4">aldehyde dehydrogenase (NAD(+))</fullName>
        <ecNumber evidence="4">1.2.1.3</ecNumber>
    </recommendedName>
</protein>
<dbReference type="InterPro" id="IPR016160">
    <property type="entry name" value="Ald_DH_CS_CYS"/>
</dbReference>
<comment type="similarity">
    <text evidence="1 7">Belongs to the aldehyde dehydrogenase family.</text>
</comment>
<dbReference type="SUPFAM" id="SSF53720">
    <property type="entry name" value="ALDH-like"/>
    <property type="match status" value="1"/>
</dbReference>
<evidence type="ECO:0000256" key="4">
    <source>
        <dbReference type="ARBA" id="ARBA00024226"/>
    </source>
</evidence>
<dbReference type="EC" id="1.2.1.3" evidence="4"/>
<evidence type="ECO:0000256" key="6">
    <source>
        <dbReference type="PROSITE-ProRule" id="PRU10007"/>
    </source>
</evidence>
<evidence type="ECO:0000256" key="2">
    <source>
        <dbReference type="ARBA" id="ARBA00023002"/>
    </source>
</evidence>
<dbReference type="InterPro" id="IPR016162">
    <property type="entry name" value="Ald_DH_N"/>
</dbReference>
<dbReference type="PANTHER" id="PTHR42804:SF1">
    <property type="entry name" value="ALDEHYDE DEHYDROGENASE-RELATED"/>
    <property type="match status" value="1"/>
</dbReference>
<dbReference type="Proteomes" id="UP000182888">
    <property type="component" value="Unassembled WGS sequence"/>
</dbReference>
<dbReference type="CDD" id="cd07139">
    <property type="entry name" value="ALDH_AldA-Rv0768"/>
    <property type="match status" value="1"/>
</dbReference>
<reference evidence="10" key="1">
    <citation type="submission" date="2014-08" db="EMBL/GenBank/DDBJ databases">
        <authorList>
            <person name="Edwards T."/>
        </authorList>
    </citation>
    <scope>NUCLEOTIDE SEQUENCE [LARGE SCALE GENOMIC DNA]</scope>
</reference>
<evidence type="ECO:0000313" key="9">
    <source>
        <dbReference type="EMBL" id="CDX62821.1"/>
    </source>
</evidence>
<organism evidence="9 10">
    <name type="scientific">Mesorhizobium plurifarium</name>
    <dbReference type="NCBI Taxonomy" id="69974"/>
    <lineage>
        <taxon>Bacteria</taxon>
        <taxon>Pseudomonadati</taxon>
        <taxon>Pseudomonadota</taxon>
        <taxon>Alphaproteobacteria</taxon>
        <taxon>Hyphomicrobiales</taxon>
        <taxon>Phyllobacteriaceae</taxon>
        <taxon>Mesorhizobium</taxon>
    </lineage>
</organism>
<dbReference type="Gene3D" id="3.40.605.10">
    <property type="entry name" value="Aldehyde Dehydrogenase, Chain A, domain 1"/>
    <property type="match status" value="1"/>
</dbReference>
<dbReference type="PANTHER" id="PTHR42804">
    <property type="entry name" value="ALDEHYDE DEHYDROGENASE"/>
    <property type="match status" value="1"/>
</dbReference>
<evidence type="ECO:0000256" key="3">
    <source>
        <dbReference type="ARBA" id="ARBA00023097"/>
    </source>
</evidence>